<keyword evidence="2" id="KW-1185">Reference proteome</keyword>
<dbReference type="Proteomes" id="UP000001307">
    <property type="component" value="Unassembled WGS sequence"/>
</dbReference>
<name>E4XWV7_OIKDI</name>
<dbReference type="InParanoid" id="E4XWV7"/>
<reference evidence="1" key="1">
    <citation type="journal article" date="2010" name="Science">
        <title>Plasticity of animal genome architecture unmasked by rapid evolution of a pelagic tunicate.</title>
        <authorList>
            <person name="Denoeud F."/>
            <person name="Henriet S."/>
            <person name="Mungpakdee S."/>
            <person name="Aury J.M."/>
            <person name="Da Silva C."/>
            <person name="Brinkmann H."/>
            <person name="Mikhaleva J."/>
            <person name="Olsen L.C."/>
            <person name="Jubin C."/>
            <person name="Canestro C."/>
            <person name="Bouquet J.M."/>
            <person name="Danks G."/>
            <person name="Poulain J."/>
            <person name="Campsteijn C."/>
            <person name="Adamski M."/>
            <person name="Cross I."/>
            <person name="Yadetie F."/>
            <person name="Muffato M."/>
            <person name="Louis A."/>
            <person name="Butcher S."/>
            <person name="Tsagkogeorga G."/>
            <person name="Konrad A."/>
            <person name="Singh S."/>
            <person name="Jensen M.F."/>
            <person name="Cong E.H."/>
            <person name="Eikeseth-Otteraa H."/>
            <person name="Noel B."/>
            <person name="Anthouard V."/>
            <person name="Porcel B.M."/>
            <person name="Kachouri-Lafond R."/>
            <person name="Nishino A."/>
            <person name="Ugolini M."/>
            <person name="Chourrout P."/>
            <person name="Nishida H."/>
            <person name="Aasland R."/>
            <person name="Huzurbazar S."/>
            <person name="Westhof E."/>
            <person name="Delsuc F."/>
            <person name="Lehrach H."/>
            <person name="Reinhardt R."/>
            <person name="Weissenbach J."/>
            <person name="Roy S.W."/>
            <person name="Artiguenave F."/>
            <person name="Postlethwait J.H."/>
            <person name="Manak J.R."/>
            <person name="Thompson E.M."/>
            <person name="Jaillon O."/>
            <person name="Du Pasquier L."/>
            <person name="Boudinot P."/>
            <person name="Liberles D.A."/>
            <person name="Volff J.N."/>
            <person name="Philippe H."/>
            <person name="Lenhard B."/>
            <person name="Roest Crollius H."/>
            <person name="Wincker P."/>
            <person name="Chourrout D."/>
        </authorList>
    </citation>
    <scope>NUCLEOTIDE SEQUENCE [LARGE SCALE GENOMIC DNA]</scope>
</reference>
<organism evidence="1">
    <name type="scientific">Oikopleura dioica</name>
    <name type="common">Tunicate</name>
    <dbReference type="NCBI Taxonomy" id="34765"/>
    <lineage>
        <taxon>Eukaryota</taxon>
        <taxon>Metazoa</taxon>
        <taxon>Chordata</taxon>
        <taxon>Tunicata</taxon>
        <taxon>Appendicularia</taxon>
        <taxon>Copelata</taxon>
        <taxon>Oikopleuridae</taxon>
        <taxon>Oikopleura</taxon>
    </lineage>
</organism>
<evidence type="ECO:0000313" key="1">
    <source>
        <dbReference type="EMBL" id="CBY14151.1"/>
    </source>
</evidence>
<accession>E4XWV7</accession>
<dbReference type="EMBL" id="FN653258">
    <property type="protein sequence ID" value="CBY14151.1"/>
    <property type="molecule type" value="Genomic_DNA"/>
</dbReference>
<sequence>MRRNLRFLTELSSQRGWRYDLVAASVSESLANVDFYATLNPSKSFEKLSDQEIDNFKKNRLDFQQKKISQIASETGMTNYEDNGNVSSAAFLNFVEEAEQSVKIAPDDEKFFIELAETFYSCDAEKAKEFTKKYEKSHFVPAFLDPKSSENDKIVDRKLFESLLPCVSELLVDKEIAKMKRNDKKNLVKEREELGLRKTPNAFIMFGKELREKMKDEKIKIQDIKAAWDKLSEEQLEVAEKKFLQVKSENEAKNEVIVKMLLSDRKWALLQEPEILAHGEDSDLFEYKIFWEARNAVFDGFKPEMDPLLQFKKASDVTVKRSMRKELGNFPVKVTKAQFLLALPENQGLGVNSVFKKIKPVREKEWTTLNAKYEQQFLAALKSALANGAYLALNRKEMYELGSKEQRAEWAEAWEAWSKKTTF</sequence>
<gene>
    <name evidence="1" type="ORF">GSOID_T00007133001</name>
</gene>
<evidence type="ECO:0000313" key="2">
    <source>
        <dbReference type="Proteomes" id="UP000001307"/>
    </source>
</evidence>
<dbReference type="AlphaFoldDB" id="E4XWV7"/>
<protein>
    <submittedName>
        <fullName evidence="1">Uncharacterized protein</fullName>
    </submittedName>
</protein>
<proteinExistence type="predicted"/>
<dbReference type="OrthoDB" id="10416022at2759"/>